<evidence type="ECO:0000313" key="2">
    <source>
        <dbReference type="Proteomes" id="UP001352852"/>
    </source>
</evidence>
<organism evidence="1 2">
    <name type="scientific">Characodon lateralis</name>
    <dbReference type="NCBI Taxonomy" id="208331"/>
    <lineage>
        <taxon>Eukaryota</taxon>
        <taxon>Metazoa</taxon>
        <taxon>Chordata</taxon>
        <taxon>Craniata</taxon>
        <taxon>Vertebrata</taxon>
        <taxon>Euteleostomi</taxon>
        <taxon>Actinopterygii</taxon>
        <taxon>Neopterygii</taxon>
        <taxon>Teleostei</taxon>
        <taxon>Neoteleostei</taxon>
        <taxon>Acanthomorphata</taxon>
        <taxon>Ovalentaria</taxon>
        <taxon>Atherinomorphae</taxon>
        <taxon>Cyprinodontiformes</taxon>
        <taxon>Goodeidae</taxon>
        <taxon>Characodon</taxon>
    </lineage>
</organism>
<name>A0ABU7F0S9_9TELE</name>
<dbReference type="EMBL" id="JAHUTJ010074113">
    <property type="protein sequence ID" value="MED6293022.1"/>
    <property type="molecule type" value="Genomic_DNA"/>
</dbReference>
<proteinExistence type="predicted"/>
<dbReference type="Proteomes" id="UP001352852">
    <property type="component" value="Unassembled WGS sequence"/>
</dbReference>
<keyword evidence="2" id="KW-1185">Reference proteome</keyword>
<evidence type="ECO:0000313" key="1">
    <source>
        <dbReference type="EMBL" id="MED6293022.1"/>
    </source>
</evidence>
<comment type="caution">
    <text evidence="1">The sequence shown here is derived from an EMBL/GenBank/DDBJ whole genome shotgun (WGS) entry which is preliminary data.</text>
</comment>
<gene>
    <name evidence="1" type="ORF">CHARACLAT_006536</name>
</gene>
<reference evidence="1 2" key="1">
    <citation type="submission" date="2021-06" db="EMBL/GenBank/DDBJ databases">
        <authorList>
            <person name="Palmer J.M."/>
        </authorList>
    </citation>
    <scope>NUCLEOTIDE SEQUENCE [LARGE SCALE GENOMIC DNA]</scope>
    <source>
        <strain evidence="1 2">CL_MEX2019</strain>
        <tissue evidence="1">Muscle</tissue>
    </source>
</reference>
<protein>
    <recommendedName>
        <fullName evidence="3">Secreted protein</fullName>
    </recommendedName>
</protein>
<accession>A0ABU7F0S9</accession>
<evidence type="ECO:0008006" key="3">
    <source>
        <dbReference type="Google" id="ProtNLM"/>
    </source>
</evidence>
<sequence>MFIQDRVIIEEIATLCLSVCVCVRACVWTVECRWPSFFSFKVNRFLVAVAPHCPIKTHFFCKIFLCETRHLMLLGCMLEYLKGKTHEQEEKPSAKFLRSHFC</sequence>